<proteinExistence type="predicted"/>
<name>A0A8T0QLC2_PANVG</name>
<dbReference type="EMBL" id="CM029049">
    <property type="protein sequence ID" value="KAG2571696.1"/>
    <property type="molecule type" value="Genomic_DNA"/>
</dbReference>
<dbReference type="Proteomes" id="UP000823388">
    <property type="component" value="Chromosome 7K"/>
</dbReference>
<comment type="caution">
    <text evidence="1">The sequence shown here is derived from an EMBL/GenBank/DDBJ whole genome shotgun (WGS) entry which is preliminary data.</text>
</comment>
<protein>
    <submittedName>
        <fullName evidence="1">Uncharacterized protein</fullName>
    </submittedName>
</protein>
<organism evidence="1 2">
    <name type="scientific">Panicum virgatum</name>
    <name type="common">Blackwell switchgrass</name>
    <dbReference type="NCBI Taxonomy" id="38727"/>
    <lineage>
        <taxon>Eukaryota</taxon>
        <taxon>Viridiplantae</taxon>
        <taxon>Streptophyta</taxon>
        <taxon>Embryophyta</taxon>
        <taxon>Tracheophyta</taxon>
        <taxon>Spermatophyta</taxon>
        <taxon>Magnoliopsida</taxon>
        <taxon>Liliopsida</taxon>
        <taxon>Poales</taxon>
        <taxon>Poaceae</taxon>
        <taxon>PACMAD clade</taxon>
        <taxon>Panicoideae</taxon>
        <taxon>Panicodae</taxon>
        <taxon>Paniceae</taxon>
        <taxon>Panicinae</taxon>
        <taxon>Panicum</taxon>
        <taxon>Panicum sect. Hiantes</taxon>
    </lineage>
</organism>
<accession>A0A8T0QLC2</accession>
<sequence length="41" mass="4586">MGIPRPAETKILSFQVMRPFCRVLCKMSSPTSSQWGNCALI</sequence>
<evidence type="ECO:0000313" key="1">
    <source>
        <dbReference type="EMBL" id="KAG2571696.1"/>
    </source>
</evidence>
<reference evidence="1" key="1">
    <citation type="submission" date="2020-05" db="EMBL/GenBank/DDBJ databases">
        <title>WGS assembly of Panicum virgatum.</title>
        <authorList>
            <person name="Lovell J.T."/>
            <person name="Jenkins J."/>
            <person name="Shu S."/>
            <person name="Juenger T.E."/>
            <person name="Schmutz J."/>
        </authorList>
    </citation>
    <scope>NUCLEOTIDE SEQUENCE</scope>
    <source>
        <strain evidence="1">AP13</strain>
    </source>
</reference>
<dbReference type="AlphaFoldDB" id="A0A8T0QLC2"/>
<evidence type="ECO:0000313" key="2">
    <source>
        <dbReference type="Proteomes" id="UP000823388"/>
    </source>
</evidence>
<keyword evidence="2" id="KW-1185">Reference proteome</keyword>
<gene>
    <name evidence="1" type="ORF">PVAP13_7KG116920</name>
</gene>